<dbReference type="PROSITE" id="PS51935">
    <property type="entry name" value="NLPC_P60"/>
    <property type="match status" value="1"/>
</dbReference>
<dbReference type="PANTHER" id="PTHR47359">
    <property type="entry name" value="PEPTIDOGLYCAN DL-ENDOPEPTIDASE CWLO"/>
    <property type="match status" value="1"/>
</dbReference>
<keyword evidence="2" id="KW-0645">Protease</keyword>
<comment type="caution">
    <text evidence="6">The sequence shown here is derived from an EMBL/GenBank/DDBJ whole genome shotgun (WGS) entry which is preliminary data.</text>
</comment>
<dbReference type="Proteomes" id="UP001614264">
    <property type="component" value="Unassembled WGS sequence"/>
</dbReference>
<name>A0ABW8BM26_9ACTN</name>
<evidence type="ECO:0000256" key="3">
    <source>
        <dbReference type="ARBA" id="ARBA00022801"/>
    </source>
</evidence>
<dbReference type="PANTHER" id="PTHR47359:SF3">
    <property type="entry name" value="NLP_P60 DOMAIN-CONTAINING PROTEIN-RELATED"/>
    <property type="match status" value="1"/>
</dbReference>
<dbReference type="InterPro" id="IPR023346">
    <property type="entry name" value="Lysozyme-like_dom_sf"/>
</dbReference>
<dbReference type="InterPro" id="IPR051794">
    <property type="entry name" value="PG_Endopeptidase_C40"/>
</dbReference>
<dbReference type="SUPFAM" id="SSF54001">
    <property type="entry name" value="Cysteine proteinases"/>
    <property type="match status" value="1"/>
</dbReference>
<evidence type="ECO:0000259" key="5">
    <source>
        <dbReference type="PROSITE" id="PS51935"/>
    </source>
</evidence>
<evidence type="ECO:0000256" key="2">
    <source>
        <dbReference type="ARBA" id="ARBA00022670"/>
    </source>
</evidence>
<dbReference type="InterPro" id="IPR038765">
    <property type="entry name" value="Papain-like_cys_pep_sf"/>
</dbReference>
<evidence type="ECO:0000256" key="4">
    <source>
        <dbReference type="ARBA" id="ARBA00022807"/>
    </source>
</evidence>
<dbReference type="Gene3D" id="3.90.1720.10">
    <property type="entry name" value="endopeptidase domain like (from Nostoc punctiforme)"/>
    <property type="match status" value="1"/>
</dbReference>
<sequence>MAGRAVRRGLLALGLGLVMTPLAMGLGVVLLIAAFDEDGDGSVGNPLGGLRIGKGGVPARYAPLVLRAAADCAEGLSPAVLAAQIKQESGFDPNAGPSVAGAKGIAQFMPGTWSTWGVDGNGDGRKDVWDPEDAIPAQGRMMCALLKKGKAHPRYNGSPIELALAGYNAGWGRVDEYRGVPPPSFAGGQTYHYVQNIMRMSADFAAPAASEDGTLPAGYELPEGTPQKVRVAVSWALKQRGGLYRLGGDCTDALGENPAHWCDCSSLMQQAYRAAGLSIPRTTYDQVRVGTRVGIDAPKPGDLVFNPGSDGSDARPGHVGMYIGQGLIVEAPRTGLKTRIVTYESWRNSTSHLTRITEVRRVVDW</sequence>
<evidence type="ECO:0000313" key="6">
    <source>
        <dbReference type="EMBL" id="MFI7876106.1"/>
    </source>
</evidence>
<dbReference type="CDD" id="cd13399">
    <property type="entry name" value="Slt35-like"/>
    <property type="match status" value="1"/>
</dbReference>
<evidence type="ECO:0000313" key="7">
    <source>
        <dbReference type="Proteomes" id="UP001614264"/>
    </source>
</evidence>
<dbReference type="Gene3D" id="1.10.530.10">
    <property type="match status" value="1"/>
</dbReference>
<dbReference type="Pfam" id="PF01464">
    <property type="entry name" value="SLT"/>
    <property type="match status" value="1"/>
</dbReference>
<proteinExistence type="inferred from homology"/>
<dbReference type="InterPro" id="IPR000064">
    <property type="entry name" value="NLP_P60_dom"/>
</dbReference>
<dbReference type="InterPro" id="IPR008258">
    <property type="entry name" value="Transglycosylase_SLT_dom_1"/>
</dbReference>
<keyword evidence="3" id="KW-0378">Hydrolase</keyword>
<reference evidence="6 7" key="1">
    <citation type="submission" date="2024-07" db="EMBL/GenBank/DDBJ databases">
        <title>Whole genome sequencing of Prodigiosin pigment-producing Streptomyces salinarius isolated from rhizosphere soil of Arachis hypogaea.</title>
        <authorList>
            <person name="Vidhya A."/>
            <person name="Ramya S."/>
        </authorList>
    </citation>
    <scope>NUCLEOTIDE SEQUENCE [LARGE SCALE GENOMIC DNA]</scope>
    <source>
        <strain evidence="6 7">VRMG2420</strain>
    </source>
</reference>
<keyword evidence="4" id="KW-0788">Thiol protease</keyword>
<gene>
    <name evidence="6" type="ORF">AB4829_36630</name>
</gene>
<feature type="domain" description="NlpC/P60" evidence="5">
    <location>
        <begin position="226"/>
        <end position="363"/>
    </location>
</feature>
<evidence type="ECO:0000256" key="1">
    <source>
        <dbReference type="ARBA" id="ARBA00007074"/>
    </source>
</evidence>
<keyword evidence="7" id="KW-1185">Reference proteome</keyword>
<dbReference type="RefSeq" id="WP_399595091.1">
    <property type="nucleotide sequence ID" value="NZ_JBITPR010000066.1"/>
</dbReference>
<accession>A0ABW8BM26</accession>
<dbReference type="Pfam" id="PF00877">
    <property type="entry name" value="NLPC_P60"/>
    <property type="match status" value="1"/>
</dbReference>
<dbReference type="EMBL" id="JBITPR010000066">
    <property type="protein sequence ID" value="MFI7876106.1"/>
    <property type="molecule type" value="Genomic_DNA"/>
</dbReference>
<comment type="similarity">
    <text evidence="1">Belongs to the peptidase C40 family.</text>
</comment>
<organism evidence="6 7">
    <name type="scientific">Streptomyces salinarius</name>
    <dbReference type="NCBI Taxonomy" id="2762598"/>
    <lineage>
        <taxon>Bacteria</taxon>
        <taxon>Bacillati</taxon>
        <taxon>Actinomycetota</taxon>
        <taxon>Actinomycetes</taxon>
        <taxon>Kitasatosporales</taxon>
        <taxon>Streptomycetaceae</taxon>
        <taxon>Streptomyces</taxon>
    </lineage>
</organism>
<protein>
    <submittedName>
        <fullName evidence="6">NlpC/P60 family protein</fullName>
    </submittedName>
</protein>
<dbReference type="SUPFAM" id="SSF53955">
    <property type="entry name" value="Lysozyme-like"/>
    <property type="match status" value="1"/>
</dbReference>